<dbReference type="Gene3D" id="1.25.40.10">
    <property type="entry name" value="Tetratricopeptide repeat domain"/>
    <property type="match status" value="1"/>
</dbReference>
<dbReference type="AlphaFoldDB" id="A0A177AW94"/>
<feature type="domain" description="U3 small nucleolar RNA-associated protein 6 N-terminal" evidence="6">
    <location>
        <begin position="15"/>
        <end position="82"/>
    </location>
</feature>
<dbReference type="PANTHER" id="PTHR23271:SF1">
    <property type="entry name" value="U3 SMALL NUCLEOLAR RNA-ASSOCIATED PROTEIN 6 HOMOLOG"/>
    <property type="match status" value="1"/>
</dbReference>
<dbReference type="OrthoDB" id="28112at2759"/>
<comment type="similarity">
    <text evidence="2">Belongs to the UTP6 family.</text>
</comment>
<protein>
    <recommendedName>
        <fullName evidence="6">U3 small nucleolar RNA-associated protein 6 N-terminal domain-containing protein</fullName>
    </recommendedName>
</protein>
<evidence type="ECO:0000259" key="6">
    <source>
        <dbReference type="Pfam" id="PF08640"/>
    </source>
</evidence>
<dbReference type="PANTHER" id="PTHR23271">
    <property type="entry name" value="HEPATOCELLULAR CARCINOMA-ASSOCIATED ANTIGEN 66"/>
    <property type="match status" value="1"/>
</dbReference>
<evidence type="ECO:0000256" key="3">
    <source>
        <dbReference type="ARBA" id="ARBA00022552"/>
    </source>
</evidence>
<reference evidence="7 8" key="1">
    <citation type="submission" date="2016-04" db="EMBL/GenBank/DDBJ databases">
        <title>The genome of Intoshia linei affirms orthonectids as highly simplified spiralians.</title>
        <authorList>
            <person name="Mikhailov K.V."/>
            <person name="Slusarev G.S."/>
            <person name="Nikitin M.A."/>
            <person name="Logacheva M.D."/>
            <person name="Penin A."/>
            <person name="Aleoshin V."/>
            <person name="Panchin Y.V."/>
        </authorList>
    </citation>
    <scope>NUCLEOTIDE SEQUENCE [LARGE SCALE GENOMIC DNA]</scope>
    <source>
        <strain evidence="7">Intl2013</strain>
        <tissue evidence="7">Whole animal</tissue>
    </source>
</reference>
<evidence type="ECO:0000313" key="7">
    <source>
        <dbReference type="EMBL" id="OAF66288.1"/>
    </source>
</evidence>
<evidence type="ECO:0000256" key="5">
    <source>
        <dbReference type="ARBA" id="ARBA00023242"/>
    </source>
</evidence>
<dbReference type="InterPro" id="IPR003107">
    <property type="entry name" value="HAT"/>
</dbReference>
<sequence>MSEFVYERIDLILTRCNKLKRNNLINDDEAKKYVKKMKQFEFKLKSNMDTKHVLINYLQYQIIFFNLINQRLIKVDVMDKKRNNIVKPFQKDIYRIFNKACGIYKHDVYIWQTFIKFAEKLKDYKKLTVIYSKCLQIFIHNIDLWTRAAYNQYSNFQNIINARNLFFEATRFNADSKELLQNHFKFEIASNPDFEQTEKIGLALFDSVSNKFSNSVFYLCEYYTIATSLNRINLATFIYERLTQKYQDNELFQLFNLFESYKKENCDISNLLSKSFILMNFNNQEKPMKESILTEICAFVIQLSKNENDMIIPDETINFIGEKCNDLKLPVPRIFINYLVIFI</sequence>
<dbReference type="InterPro" id="IPR055347">
    <property type="entry name" value="UTP6_N"/>
</dbReference>
<dbReference type="Proteomes" id="UP000078046">
    <property type="component" value="Unassembled WGS sequence"/>
</dbReference>
<comment type="subcellular location">
    <subcellularLocation>
        <location evidence="1">Nucleus</location>
        <location evidence="1">Nucleolus</location>
    </subcellularLocation>
</comment>
<dbReference type="Pfam" id="PF08640">
    <property type="entry name" value="U3_assoc_6"/>
    <property type="match status" value="1"/>
</dbReference>
<organism evidence="7 8">
    <name type="scientific">Intoshia linei</name>
    <dbReference type="NCBI Taxonomy" id="1819745"/>
    <lineage>
        <taxon>Eukaryota</taxon>
        <taxon>Metazoa</taxon>
        <taxon>Spiralia</taxon>
        <taxon>Lophotrochozoa</taxon>
        <taxon>Mesozoa</taxon>
        <taxon>Orthonectida</taxon>
        <taxon>Rhopaluridae</taxon>
        <taxon>Intoshia</taxon>
    </lineage>
</organism>
<keyword evidence="4" id="KW-0677">Repeat</keyword>
<keyword evidence="5" id="KW-0539">Nucleus</keyword>
<dbReference type="InterPro" id="IPR011990">
    <property type="entry name" value="TPR-like_helical_dom_sf"/>
</dbReference>
<dbReference type="SUPFAM" id="SSF48452">
    <property type="entry name" value="TPR-like"/>
    <property type="match status" value="1"/>
</dbReference>
<dbReference type="GO" id="GO:0000462">
    <property type="term" value="P:maturation of SSU-rRNA from tricistronic rRNA transcript (SSU-rRNA, 5.8S rRNA, LSU-rRNA)"/>
    <property type="evidence" value="ECO:0007669"/>
    <property type="project" value="InterPro"/>
</dbReference>
<accession>A0A177AW94</accession>
<name>A0A177AW94_9BILA</name>
<keyword evidence="8" id="KW-1185">Reference proteome</keyword>
<evidence type="ECO:0000256" key="4">
    <source>
        <dbReference type="ARBA" id="ARBA00022737"/>
    </source>
</evidence>
<keyword evidence="3" id="KW-0698">rRNA processing</keyword>
<dbReference type="SMART" id="SM00386">
    <property type="entry name" value="HAT"/>
    <property type="match status" value="3"/>
</dbReference>
<dbReference type="GO" id="GO:0030515">
    <property type="term" value="F:snoRNA binding"/>
    <property type="evidence" value="ECO:0007669"/>
    <property type="project" value="InterPro"/>
</dbReference>
<evidence type="ECO:0000313" key="8">
    <source>
        <dbReference type="Proteomes" id="UP000078046"/>
    </source>
</evidence>
<comment type="caution">
    <text evidence="7">The sequence shown here is derived from an EMBL/GenBank/DDBJ whole genome shotgun (WGS) entry which is preliminary data.</text>
</comment>
<gene>
    <name evidence="7" type="ORF">A3Q56_05988</name>
</gene>
<evidence type="ECO:0000256" key="2">
    <source>
        <dbReference type="ARBA" id="ARBA00010734"/>
    </source>
</evidence>
<dbReference type="InterPro" id="IPR013949">
    <property type="entry name" value="Utp6"/>
</dbReference>
<dbReference type="GO" id="GO:0032040">
    <property type="term" value="C:small-subunit processome"/>
    <property type="evidence" value="ECO:0007669"/>
    <property type="project" value="TreeGrafter"/>
</dbReference>
<dbReference type="GO" id="GO:0034388">
    <property type="term" value="C:Pwp2p-containing subcomplex of 90S preribosome"/>
    <property type="evidence" value="ECO:0007669"/>
    <property type="project" value="TreeGrafter"/>
</dbReference>
<evidence type="ECO:0000256" key="1">
    <source>
        <dbReference type="ARBA" id="ARBA00004604"/>
    </source>
</evidence>
<dbReference type="EMBL" id="LWCA01000979">
    <property type="protein sequence ID" value="OAF66288.1"/>
    <property type="molecule type" value="Genomic_DNA"/>
</dbReference>
<proteinExistence type="inferred from homology"/>